<feature type="transmembrane region" description="Helical" evidence="1">
    <location>
        <begin position="133"/>
        <end position="155"/>
    </location>
</feature>
<evidence type="ECO:0008006" key="4">
    <source>
        <dbReference type="Google" id="ProtNLM"/>
    </source>
</evidence>
<dbReference type="InterPro" id="IPR009214">
    <property type="entry name" value="DUF1129"/>
</dbReference>
<evidence type="ECO:0000256" key="1">
    <source>
        <dbReference type="SAM" id="Phobius"/>
    </source>
</evidence>
<sequence length="226" mass="26043">MISSKQLISENNEKRKLLTKENEKYYDDLLLYIRLQMKLSEQQTEEVLMEMLDHLIEGQNEGKTAREIFGDDPKKYADEIVGELPPAKVKKIVPFVSYLTFNLISLLLLINGVTIFVASLFKKVDSTVFPFNSLIQFLVLLTSIGFEIEFIFYLIRKSLFRKHSSKIKDSVAVGISVVLFFSLNIGLPHLIPNFGPSFQFGWIPSIITGVILWLICFWAKKRFKII</sequence>
<reference evidence="2" key="1">
    <citation type="journal article" date="2014" name="Int. J. Syst. Evol. Microbiol.">
        <title>Complete genome sequence of Corynebacterium casei LMG S-19264T (=DSM 44701T), isolated from a smear-ripened cheese.</title>
        <authorList>
            <consortium name="US DOE Joint Genome Institute (JGI-PGF)"/>
            <person name="Walter F."/>
            <person name="Albersmeier A."/>
            <person name="Kalinowski J."/>
            <person name="Ruckert C."/>
        </authorList>
    </citation>
    <scope>NUCLEOTIDE SEQUENCE</scope>
    <source>
        <strain evidence="2">JCM 15325</strain>
    </source>
</reference>
<keyword evidence="3" id="KW-1185">Reference proteome</keyword>
<proteinExistence type="predicted"/>
<keyword evidence="1" id="KW-0812">Transmembrane</keyword>
<protein>
    <recommendedName>
        <fullName evidence="4">DUF1129 family protein</fullName>
    </recommendedName>
</protein>
<evidence type="ECO:0000313" key="3">
    <source>
        <dbReference type="Proteomes" id="UP000654670"/>
    </source>
</evidence>
<dbReference type="AlphaFoldDB" id="A0A917S205"/>
<reference evidence="2" key="2">
    <citation type="submission" date="2020-09" db="EMBL/GenBank/DDBJ databases">
        <authorList>
            <person name="Sun Q."/>
            <person name="Ohkuma M."/>
        </authorList>
    </citation>
    <scope>NUCLEOTIDE SEQUENCE</scope>
    <source>
        <strain evidence="2">JCM 15325</strain>
    </source>
</reference>
<dbReference type="PANTHER" id="PTHR41307:SF1">
    <property type="entry name" value="MEMBRANE PROTEIN"/>
    <property type="match status" value="1"/>
</dbReference>
<dbReference type="PANTHER" id="PTHR41307">
    <property type="entry name" value="MEMBRANE PROTEIN-RELATED"/>
    <property type="match status" value="1"/>
</dbReference>
<feature type="transmembrane region" description="Helical" evidence="1">
    <location>
        <begin position="98"/>
        <end position="121"/>
    </location>
</feature>
<dbReference type="Pfam" id="PF06570">
    <property type="entry name" value="DUF1129"/>
    <property type="match status" value="1"/>
</dbReference>
<dbReference type="Gene3D" id="1.10.1900.10">
    <property type="entry name" value="c-terminal domain of poly(a) binding protein"/>
    <property type="match status" value="1"/>
</dbReference>
<dbReference type="RefSeq" id="WP_188802454.1">
    <property type="nucleotide sequence ID" value="NZ_BMOK01000005.1"/>
</dbReference>
<keyword evidence="1" id="KW-1133">Transmembrane helix</keyword>
<dbReference type="EMBL" id="BMOK01000005">
    <property type="protein sequence ID" value="GGL51670.1"/>
    <property type="molecule type" value="Genomic_DNA"/>
</dbReference>
<organism evidence="2 3">
    <name type="scientific">Sporolactobacillus putidus</name>
    <dbReference type="NCBI Taxonomy" id="492735"/>
    <lineage>
        <taxon>Bacteria</taxon>
        <taxon>Bacillati</taxon>
        <taxon>Bacillota</taxon>
        <taxon>Bacilli</taxon>
        <taxon>Bacillales</taxon>
        <taxon>Sporolactobacillaceae</taxon>
        <taxon>Sporolactobacillus</taxon>
    </lineage>
</organism>
<dbReference type="Proteomes" id="UP000654670">
    <property type="component" value="Unassembled WGS sequence"/>
</dbReference>
<name>A0A917S205_9BACL</name>
<evidence type="ECO:0000313" key="2">
    <source>
        <dbReference type="EMBL" id="GGL51670.1"/>
    </source>
</evidence>
<keyword evidence="1" id="KW-0472">Membrane</keyword>
<gene>
    <name evidence="2" type="ORF">GCM10007968_14780</name>
</gene>
<comment type="caution">
    <text evidence="2">The sequence shown here is derived from an EMBL/GenBank/DDBJ whole genome shotgun (WGS) entry which is preliminary data.</text>
</comment>
<feature type="transmembrane region" description="Helical" evidence="1">
    <location>
        <begin position="199"/>
        <end position="219"/>
    </location>
</feature>
<feature type="transmembrane region" description="Helical" evidence="1">
    <location>
        <begin position="167"/>
        <end position="187"/>
    </location>
</feature>
<accession>A0A917S205</accession>
<dbReference type="SUPFAM" id="SSF158560">
    <property type="entry name" value="BH3980-like"/>
    <property type="match status" value="1"/>
</dbReference>